<evidence type="ECO:0000313" key="2">
    <source>
        <dbReference type="Proteomes" id="UP000574761"/>
    </source>
</evidence>
<dbReference type="Proteomes" id="UP000574761">
    <property type="component" value="Unassembled WGS sequence"/>
</dbReference>
<comment type="caution">
    <text evidence="1">The sequence shown here is derived from an EMBL/GenBank/DDBJ whole genome shotgun (WGS) entry which is preliminary data.</text>
</comment>
<protein>
    <submittedName>
        <fullName evidence="1">Uncharacterized protein</fullName>
    </submittedName>
</protein>
<dbReference type="RefSeq" id="WP_183808266.1">
    <property type="nucleotide sequence ID" value="NZ_JACIEE010000015.1"/>
</dbReference>
<sequence length="189" mass="21766">MSGDDEHEARDRLDAYLTKLARPARGGKQMRRAETVKAARDGIEAHNRRHHRQRRRKLKHAVPVIETAPRYGRYNRPAFSLIELLLIRTDGAKWYTFAQLRALLPETTTNGAKAIVFQKARRLGLVERMAVVEDPESPWSAGETPIERYRLANKPKYRYRIGAESGAERARMREKWRAYGEVAGDDENA</sequence>
<evidence type="ECO:0000313" key="1">
    <source>
        <dbReference type="EMBL" id="MBB3980114.1"/>
    </source>
</evidence>
<dbReference type="AlphaFoldDB" id="A0A7W6DJB0"/>
<organism evidence="1 2">
    <name type="scientific">Mycoplana azooxidifex</name>
    <dbReference type="NCBI Taxonomy" id="1636188"/>
    <lineage>
        <taxon>Bacteria</taxon>
        <taxon>Pseudomonadati</taxon>
        <taxon>Pseudomonadota</taxon>
        <taxon>Alphaproteobacteria</taxon>
        <taxon>Hyphomicrobiales</taxon>
        <taxon>Rhizobiaceae</taxon>
        <taxon>Mycoplana</taxon>
    </lineage>
</organism>
<gene>
    <name evidence="1" type="ORF">GGQ64_005361</name>
</gene>
<proteinExistence type="predicted"/>
<accession>A0A7W6DJB0</accession>
<reference evidence="1 2" key="1">
    <citation type="submission" date="2020-08" db="EMBL/GenBank/DDBJ databases">
        <title>Genomic Encyclopedia of Type Strains, Phase IV (KMG-IV): sequencing the most valuable type-strain genomes for metagenomic binning, comparative biology and taxonomic classification.</title>
        <authorList>
            <person name="Goeker M."/>
        </authorList>
    </citation>
    <scope>NUCLEOTIDE SEQUENCE [LARGE SCALE GENOMIC DNA]</scope>
    <source>
        <strain evidence="1 2">DSM 100211</strain>
    </source>
</reference>
<name>A0A7W6DJB0_9HYPH</name>
<keyword evidence="2" id="KW-1185">Reference proteome</keyword>
<dbReference type="EMBL" id="JACIEE010000015">
    <property type="protein sequence ID" value="MBB3980114.1"/>
    <property type="molecule type" value="Genomic_DNA"/>
</dbReference>